<dbReference type="EMBL" id="JACIDT010000005">
    <property type="protein sequence ID" value="MBB3926132.1"/>
    <property type="molecule type" value="Genomic_DNA"/>
</dbReference>
<dbReference type="Gene3D" id="1.50.10.10">
    <property type="match status" value="1"/>
</dbReference>
<dbReference type="RefSeq" id="WP_188071669.1">
    <property type="nucleotide sequence ID" value="NZ_JACIDT010000005.1"/>
</dbReference>
<dbReference type="AlphaFoldDB" id="A0A7W6BJI1"/>
<evidence type="ECO:0000313" key="4">
    <source>
        <dbReference type="Proteomes" id="UP000571950"/>
    </source>
</evidence>
<sequence length="685" mass="78086">MPRRPFGRLAATLLAAAALLTAGAAGTAAPPSPLPPSGLDRHRIAAERFGNDARWYEDRIPFLETADPKIDAVYYYRWALYRAHQRDLGEEGYISTEFLDDVPWQREPYASLNDATGFHLGEGRWLRDRRPADDYVNFMYRGGNDRHFTDHMADSVWGRFLVDGDREAALRHLPVMRHIYRLWDEKFDFAKGLYFVEPLLDATEYTVSSIDASGGKDGFRGGDSFRPSINSYMAANARALARLAEMAGDAAMARDHAARAEALRARLLADLWSERLTHFIDRYQVDNEHVKYWAPIRNRELVGYLPWMFDLVPDDARYAAAWTHLLSPASLAGKAGMRTVEAGYEHYMRQYRYLGDAPECQWNGPVWPYQTTQVLHAMANLLDHYRERGPVTRSDYMRLLRQYTALHYQGDRLDLEEDYHPETGRPIVGLDRSHHYFHSGYVDLILTGPVGIRPRADDVLEVNPLLPPEGDPQALDWFRVENVPYHGHLIAIRWDSDGTRYRRGKGLAIEVDGREVARRETLGRLTVDLPRAAPPEPARPINRAVQLVRGRFPIGSASSGTEAENLHDAIDGRLWFFPELPNGWSSAPSPAEQWYAIDFGKPIDMARAELAFFADAKRFAAPLDYRIEAWIDGRWQALARPQGRPLANGVTPVQWRPVKASRIRLAFRQPRGRAVRLVEFKVFGK</sequence>
<comment type="caution">
    <text evidence="3">The sequence shown here is derived from an EMBL/GenBank/DDBJ whole genome shotgun (WGS) entry which is preliminary data.</text>
</comment>
<dbReference type="Pfam" id="PF03633">
    <property type="entry name" value="Glyco_hydro_65C"/>
    <property type="match status" value="1"/>
</dbReference>
<dbReference type="PROSITE" id="PS50022">
    <property type="entry name" value="FA58C_3"/>
    <property type="match status" value="1"/>
</dbReference>
<gene>
    <name evidence="3" type="ORF">GGR43_001847</name>
</gene>
<dbReference type="InterPro" id="IPR012341">
    <property type="entry name" value="6hp_glycosidase-like_sf"/>
</dbReference>
<keyword evidence="1" id="KW-0732">Signal</keyword>
<dbReference type="InterPro" id="IPR000421">
    <property type="entry name" value="FA58C"/>
</dbReference>
<evidence type="ECO:0000259" key="2">
    <source>
        <dbReference type="PROSITE" id="PS50022"/>
    </source>
</evidence>
<dbReference type="InterPro" id="IPR054491">
    <property type="entry name" value="MGH1-like_GH"/>
</dbReference>
<proteinExistence type="predicted"/>
<dbReference type="Gene3D" id="2.60.120.260">
    <property type="entry name" value="Galactose-binding domain-like"/>
    <property type="match status" value="1"/>
</dbReference>
<protein>
    <recommendedName>
        <fullName evidence="2">F5/8 type C domain-containing protein</fullName>
    </recommendedName>
</protein>
<dbReference type="InterPro" id="IPR005194">
    <property type="entry name" value="Glyco_hydro_65_C"/>
</dbReference>
<keyword evidence="4" id="KW-1185">Reference proteome</keyword>
<dbReference type="SUPFAM" id="SSF49785">
    <property type="entry name" value="Galactose-binding domain-like"/>
    <property type="match status" value="1"/>
</dbReference>
<feature type="chain" id="PRO_5030550730" description="F5/8 type C domain-containing protein" evidence="1">
    <location>
        <begin position="25"/>
        <end position="685"/>
    </location>
</feature>
<evidence type="ECO:0000256" key="1">
    <source>
        <dbReference type="SAM" id="SignalP"/>
    </source>
</evidence>
<accession>A0A7W6BJI1</accession>
<feature type="domain" description="F5/8 type C" evidence="2">
    <location>
        <begin position="538"/>
        <end position="685"/>
    </location>
</feature>
<dbReference type="InterPro" id="IPR008979">
    <property type="entry name" value="Galactose-bd-like_sf"/>
</dbReference>
<feature type="signal peptide" evidence="1">
    <location>
        <begin position="1"/>
        <end position="24"/>
    </location>
</feature>
<organism evidence="3 4">
    <name type="scientific">Sphingobium jiangsuense</name>
    <dbReference type="NCBI Taxonomy" id="870476"/>
    <lineage>
        <taxon>Bacteria</taxon>
        <taxon>Pseudomonadati</taxon>
        <taxon>Pseudomonadota</taxon>
        <taxon>Alphaproteobacteria</taxon>
        <taxon>Sphingomonadales</taxon>
        <taxon>Sphingomonadaceae</taxon>
        <taxon>Sphingobium</taxon>
    </lineage>
</organism>
<dbReference type="GO" id="GO:0005975">
    <property type="term" value="P:carbohydrate metabolic process"/>
    <property type="evidence" value="ECO:0007669"/>
    <property type="project" value="InterPro"/>
</dbReference>
<reference evidence="3 4" key="1">
    <citation type="submission" date="2020-08" db="EMBL/GenBank/DDBJ databases">
        <title>Genomic Encyclopedia of Type Strains, Phase IV (KMG-IV): sequencing the most valuable type-strain genomes for metagenomic binning, comparative biology and taxonomic classification.</title>
        <authorList>
            <person name="Goeker M."/>
        </authorList>
    </citation>
    <scope>NUCLEOTIDE SEQUENCE [LARGE SCALE GENOMIC DNA]</scope>
    <source>
        <strain evidence="3 4">DSM 26189</strain>
    </source>
</reference>
<name>A0A7W6BJI1_9SPHN</name>
<dbReference type="SUPFAM" id="SSF48208">
    <property type="entry name" value="Six-hairpin glycosidases"/>
    <property type="match status" value="1"/>
</dbReference>
<evidence type="ECO:0000313" key="3">
    <source>
        <dbReference type="EMBL" id="MBB3926132.1"/>
    </source>
</evidence>
<dbReference type="InterPro" id="IPR008928">
    <property type="entry name" value="6-hairpin_glycosidase_sf"/>
</dbReference>
<dbReference type="Pfam" id="PF22422">
    <property type="entry name" value="MGH1-like_GH"/>
    <property type="match status" value="1"/>
</dbReference>
<dbReference type="Proteomes" id="UP000571950">
    <property type="component" value="Unassembled WGS sequence"/>
</dbReference>
<dbReference type="Pfam" id="PF00754">
    <property type="entry name" value="F5_F8_type_C"/>
    <property type="match status" value="1"/>
</dbReference>